<protein>
    <recommendedName>
        <fullName evidence="4">Carbohydrate-binding module family 35 protein</fullName>
    </recommendedName>
</protein>
<evidence type="ECO:0000313" key="3">
    <source>
        <dbReference type="Proteomes" id="UP000076761"/>
    </source>
</evidence>
<sequence length="182" mass="20017">MTGPNNLHTLLSFLLAILHYAWPVLGGTNRTIDDQWGDSVTGILPTYLPANDTWQQGANCSSCYSRPNASLAYDGSWHDVSYIPGGPAPMVARFTFDGTAIYVYCILDNHSNYTTLTNLTFRLDNETVGSYVHTPNALSPVFQYGVPVYSNTSIPNGAHTFELETDASDNGSVILFDYLQYT</sequence>
<evidence type="ECO:0000313" key="2">
    <source>
        <dbReference type="EMBL" id="KZT18125.1"/>
    </source>
</evidence>
<organism evidence="2 3">
    <name type="scientific">Neolentinus lepideus HHB14362 ss-1</name>
    <dbReference type="NCBI Taxonomy" id="1314782"/>
    <lineage>
        <taxon>Eukaryota</taxon>
        <taxon>Fungi</taxon>
        <taxon>Dikarya</taxon>
        <taxon>Basidiomycota</taxon>
        <taxon>Agaricomycotina</taxon>
        <taxon>Agaricomycetes</taxon>
        <taxon>Gloeophyllales</taxon>
        <taxon>Gloeophyllaceae</taxon>
        <taxon>Neolentinus</taxon>
    </lineage>
</organism>
<keyword evidence="3" id="KW-1185">Reference proteome</keyword>
<dbReference type="AlphaFoldDB" id="A0A165MBA9"/>
<keyword evidence="1" id="KW-0732">Signal</keyword>
<gene>
    <name evidence="2" type="ORF">NEOLEDRAFT_1080931</name>
</gene>
<proteinExistence type="predicted"/>
<evidence type="ECO:0000256" key="1">
    <source>
        <dbReference type="SAM" id="SignalP"/>
    </source>
</evidence>
<reference evidence="2 3" key="1">
    <citation type="journal article" date="2016" name="Mol. Biol. Evol.">
        <title>Comparative Genomics of Early-Diverging Mushroom-Forming Fungi Provides Insights into the Origins of Lignocellulose Decay Capabilities.</title>
        <authorList>
            <person name="Nagy L.G."/>
            <person name="Riley R."/>
            <person name="Tritt A."/>
            <person name="Adam C."/>
            <person name="Daum C."/>
            <person name="Floudas D."/>
            <person name="Sun H."/>
            <person name="Yadav J.S."/>
            <person name="Pangilinan J."/>
            <person name="Larsson K.H."/>
            <person name="Matsuura K."/>
            <person name="Barry K."/>
            <person name="Labutti K."/>
            <person name="Kuo R."/>
            <person name="Ohm R.A."/>
            <person name="Bhattacharya S.S."/>
            <person name="Shirouzu T."/>
            <person name="Yoshinaga Y."/>
            <person name="Martin F.M."/>
            <person name="Grigoriev I.V."/>
            <person name="Hibbett D.S."/>
        </authorList>
    </citation>
    <scope>NUCLEOTIDE SEQUENCE [LARGE SCALE GENOMIC DNA]</scope>
    <source>
        <strain evidence="2 3">HHB14362 ss-1</strain>
    </source>
</reference>
<dbReference type="OrthoDB" id="2758521at2759"/>
<evidence type="ECO:0008006" key="4">
    <source>
        <dbReference type="Google" id="ProtNLM"/>
    </source>
</evidence>
<name>A0A165MBA9_9AGAM</name>
<feature type="chain" id="PRO_5007862274" description="Carbohydrate-binding module family 35 protein" evidence="1">
    <location>
        <begin position="27"/>
        <end position="182"/>
    </location>
</feature>
<dbReference type="EMBL" id="KV425706">
    <property type="protein sequence ID" value="KZT18125.1"/>
    <property type="molecule type" value="Genomic_DNA"/>
</dbReference>
<dbReference type="Proteomes" id="UP000076761">
    <property type="component" value="Unassembled WGS sequence"/>
</dbReference>
<dbReference type="STRING" id="1314782.A0A165MBA9"/>
<dbReference type="InParanoid" id="A0A165MBA9"/>
<dbReference type="Gene3D" id="2.60.120.260">
    <property type="entry name" value="Galactose-binding domain-like"/>
    <property type="match status" value="1"/>
</dbReference>
<feature type="signal peptide" evidence="1">
    <location>
        <begin position="1"/>
        <end position="26"/>
    </location>
</feature>
<accession>A0A165MBA9</accession>